<feature type="chain" id="PRO_5021759421" description="Lipase modulator" evidence="1">
    <location>
        <begin position="18"/>
        <end position="200"/>
    </location>
</feature>
<evidence type="ECO:0000256" key="1">
    <source>
        <dbReference type="SAM" id="SignalP"/>
    </source>
</evidence>
<protein>
    <recommendedName>
        <fullName evidence="4">Lipase modulator</fullName>
    </recommendedName>
</protein>
<proteinExistence type="predicted"/>
<name>A0A516V2B2_9GAMM</name>
<sequence>MARVALGIVFVASVLLATGCGERPAPRASVQAGPANASSQARIRALENTPQAREWLGQQRFERDARDFVRDASKLPAGERERRAQALETQIEAREQSGELSAGETVLLRAALIEAGSGSEEEQKARLAALAERYRADAARREAAFVAQQNADPRMQRYKAREKAVVAEVMAMTTIPGGLTRDEYLRERLQRERELAFDGH</sequence>
<keyword evidence="1" id="KW-0732">Signal</keyword>
<feature type="signal peptide" evidence="1">
    <location>
        <begin position="1"/>
        <end position="17"/>
    </location>
</feature>
<dbReference type="RefSeq" id="WP_143878173.1">
    <property type="nucleotide sequence ID" value="NZ_BAABLZ010000002.1"/>
</dbReference>
<dbReference type="OrthoDB" id="5985043at2"/>
<gene>
    <name evidence="2" type="ORF">FNZ56_01580</name>
</gene>
<organism evidence="2 3">
    <name type="scientific">Pseudoluteimonas lycopersici</name>
    <dbReference type="NCBI Taxonomy" id="1324796"/>
    <lineage>
        <taxon>Bacteria</taxon>
        <taxon>Pseudomonadati</taxon>
        <taxon>Pseudomonadota</taxon>
        <taxon>Gammaproteobacteria</taxon>
        <taxon>Lysobacterales</taxon>
        <taxon>Lysobacteraceae</taxon>
        <taxon>Pseudoluteimonas</taxon>
    </lineage>
</organism>
<accession>A0A516V2B2</accession>
<evidence type="ECO:0008006" key="4">
    <source>
        <dbReference type="Google" id="ProtNLM"/>
    </source>
</evidence>
<reference evidence="2 3" key="1">
    <citation type="submission" date="2019-07" db="EMBL/GenBank/DDBJ databases">
        <title>Lysobacter weifangensis sp. nov., isolated from bensulfuron-methyl contaminated farmland soil.</title>
        <authorList>
            <person name="Zhao H."/>
        </authorList>
    </citation>
    <scope>NUCLEOTIDE SEQUENCE [LARGE SCALE GENOMIC DNA]</scope>
    <source>
        <strain evidence="2 3">CC-Bw-6</strain>
    </source>
</reference>
<dbReference type="EMBL" id="CP041742">
    <property type="protein sequence ID" value="QDQ72658.1"/>
    <property type="molecule type" value="Genomic_DNA"/>
</dbReference>
<evidence type="ECO:0000313" key="2">
    <source>
        <dbReference type="EMBL" id="QDQ72658.1"/>
    </source>
</evidence>
<evidence type="ECO:0000313" key="3">
    <source>
        <dbReference type="Proteomes" id="UP000315891"/>
    </source>
</evidence>
<dbReference type="Proteomes" id="UP000315891">
    <property type="component" value="Chromosome"/>
</dbReference>
<dbReference type="PROSITE" id="PS51257">
    <property type="entry name" value="PROKAR_LIPOPROTEIN"/>
    <property type="match status" value="1"/>
</dbReference>
<keyword evidence="3" id="KW-1185">Reference proteome</keyword>
<dbReference type="AlphaFoldDB" id="A0A516V2B2"/>